<proteinExistence type="predicted"/>
<dbReference type="EMBL" id="JARXVH010000002">
    <property type="protein sequence ID" value="MDH6213973.1"/>
    <property type="molecule type" value="Genomic_DNA"/>
</dbReference>
<evidence type="ECO:0000313" key="2">
    <source>
        <dbReference type="EMBL" id="MDH6213973.1"/>
    </source>
</evidence>
<evidence type="ECO:0008006" key="4">
    <source>
        <dbReference type="Google" id="ProtNLM"/>
    </source>
</evidence>
<protein>
    <recommendedName>
        <fullName evidence="4">PE-PGRS family protein</fullName>
    </recommendedName>
</protein>
<evidence type="ECO:0000256" key="1">
    <source>
        <dbReference type="SAM" id="MobiDB-lite"/>
    </source>
</evidence>
<evidence type="ECO:0000313" key="3">
    <source>
        <dbReference type="Proteomes" id="UP001160499"/>
    </source>
</evidence>
<feature type="region of interest" description="Disordered" evidence="1">
    <location>
        <begin position="326"/>
        <end position="392"/>
    </location>
</feature>
<reference evidence="2 3" key="1">
    <citation type="submission" date="2023-04" db="EMBL/GenBank/DDBJ databases">
        <title>Forest soil microbial communities from Buena Vista Peninsula, Colon Province, Panama.</title>
        <authorList>
            <person name="Bouskill N."/>
        </authorList>
    </citation>
    <scope>NUCLEOTIDE SEQUENCE [LARGE SCALE GENOMIC DNA]</scope>
    <source>
        <strain evidence="2 3">GGS1</strain>
    </source>
</reference>
<dbReference type="Proteomes" id="UP001160499">
    <property type="component" value="Unassembled WGS sequence"/>
</dbReference>
<feature type="compositionally biased region" description="Pro residues" evidence="1">
    <location>
        <begin position="332"/>
        <end position="341"/>
    </location>
</feature>
<dbReference type="RefSeq" id="WP_280875020.1">
    <property type="nucleotide sequence ID" value="NZ_JARXVH010000002.1"/>
</dbReference>
<name>A0ABT6LCG7_9ACTN</name>
<accession>A0ABT6LCG7</accession>
<organism evidence="2 3">
    <name type="scientific">Streptomyces pseudovenezuelae</name>
    <dbReference type="NCBI Taxonomy" id="67350"/>
    <lineage>
        <taxon>Bacteria</taxon>
        <taxon>Bacillati</taxon>
        <taxon>Actinomycetota</taxon>
        <taxon>Actinomycetes</taxon>
        <taxon>Kitasatosporales</taxon>
        <taxon>Streptomycetaceae</taxon>
        <taxon>Streptomyces</taxon>
        <taxon>Streptomyces aurantiacus group</taxon>
    </lineage>
</organism>
<gene>
    <name evidence="2" type="ORF">M2283_001256</name>
</gene>
<sequence length="392" mass="43776">MSSSATDRPTVPTTLWLARGRRTGPEAEPVVRQTLLRRKNDGLIDDRLEPPEARTEAEHVFEARWKVAGKVTVRARLSLSRASEQGQEWVLLAEAERPWDLEWPSPATMFWPEEPDADWDREPARGLRFREVNRLPEEDKEIRRLLRDCVDGGWALNVVVHEAMTPDEHGRLPLSRLLPPSLRHRVVEHRAAPEQLRVVNRALREFGVEVPRGGAVLLHGALPGRAADDFAVRSVFLDGSRPTELIDALARFTALPPSLPDGAEKPLTALREDWHLMTLEEELARERRLVAMYTEALEAMTQSRDLYREAADRAHEALTAYRESGAGIATPAPQPPEPPTASPFQQLTRGLERLRTTAKSRRPKPTPESGAGEENTATDGDEKANGPDPSAG</sequence>
<keyword evidence="3" id="KW-1185">Reference proteome</keyword>
<comment type="caution">
    <text evidence="2">The sequence shown here is derived from an EMBL/GenBank/DDBJ whole genome shotgun (WGS) entry which is preliminary data.</text>
</comment>